<dbReference type="Proteomes" id="UP001335729">
    <property type="component" value="Unassembled WGS sequence"/>
</dbReference>
<keyword evidence="3" id="KW-1185">Reference proteome</keyword>
<evidence type="ECO:0000313" key="2">
    <source>
        <dbReference type="EMBL" id="MEE4022900.1"/>
    </source>
</evidence>
<feature type="transmembrane region" description="Helical" evidence="1">
    <location>
        <begin position="16"/>
        <end position="36"/>
    </location>
</feature>
<evidence type="ECO:0000313" key="3">
    <source>
        <dbReference type="Proteomes" id="UP001335729"/>
    </source>
</evidence>
<keyword evidence="1" id="KW-0472">Membrane</keyword>
<feature type="transmembrane region" description="Helical" evidence="1">
    <location>
        <begin position="93"/>
        <end position="118"/>
    </location>
</feature>
<feature type="transmembrane region" description="Helical" evidence="1">
    <location>
        <begin position="56"/>
        <end position="73"/>
    </location>
</feature>
<feature type="transmembrane region" description="Helical" evidence="1">
    <location>
        <begin position="130"/>
        <end position="149"/>
    </location>
</feature>
<dbReference type="EMBL" id="JAZDUE010000005">
    <property type="protein sequence ID" value="MEE4022900.1"/>
    <property type="molecule type" value="Genomic_DNA"/>
</dbReference>
<feature type="transmembrane region" description="Helical" evidence="1">
    <location>
        <begin position="156"/>
        <end position="174"/>
    </location>
</feature>
<sequence length="227" mass="24636">MTTPGARGHRWWDRRLFGHWMLINGLAYAVIVVGGASLEQIASGVTLGLAVDHRGWAILLVAIIGAAVQGAVLGRWQWRVLVTRVPGLAMRRWVIATFMPALVVWLLVIAPAAVDMLADGGETLMAFRDGFVQAVVLGPLIGLSQAGALRGHTTRWPWWFAASITTYAFGAAAYQVGRWLLSEVSILQWATPSFPLLGFVIYGLWMLWVTAEEATVNAPRSSSNTAG</sequence>
<organism evidence="2 3">
    <name type="scientific">Gordonia prachuapensis</name>
    <dbReference type="NCBI Taxonomy" id="3115651"/>
    <lineage>
        <taxon>Bacteria</taxon>
        <taxon>Bacillati</taxon>
        <taxon>Actinomycetota</taxon>
        <taxon>Actinomycetes</taxon>
        <taxon>Mycobacteriales</taxon>
        <taxon>Gordoniaceae</taxon>
        <taxon>Gordonia</taxon>
    </lineage>
</organism>
<comment type="caution">
    <text evidence="2">The sequence shown here is derived from an EMBL/GenBank/DDBJ whole genome shotgun (WGS) entry which is preliminary data.</text>
</comment>
<evidence type="ECO:0000256" key="1">
    <source>
        <dbReference type="SAM" id="Phobius"/>
    </source>
</evidence>
<proteinExistence type="predicted"/>
<name>A0ABU7MRG7_9ACTN</name>
<feature type="transmembrane region" description="Helical" evidence="1">
    <location>
        <begin position="194"/>
        <end position="211"/>
    </location>
</feature>
<keyword evidence="1" id="KW-1133">Transmembrane helix</keyword>
<dbReference type="RefSeq" id="WP_330504181.1">
    <property type="nucleotide sequence ID" value="NZ_JAZDUE010000005.1"/>
</dbReference>
<accession>A0ABU7MRG7</accession>
<protein>
    <submittedName>
        <fullName evidence="2">Uncharacterized protein</fullName>
    </submittedName>
</protein>
<gene>
    <name evidence="2" type="ORF">V1Y59_07425</name>
</gene>
<keyword evidence="1" id="KW-0812">Transmembrane</keyword>
<reference evidence="2 3" key="1">
    <citation type="submission" date="2024-01" db="EMBL/GenBank/DDBJ databases">
        <title>Draft genome sequence of Gordonia sp. PKS22-38.</title>
        <authorList>
            <person name="Suphannarot A."/>
            <person name="Mingma R."/>
        </authorList>
    </citation>
    <scope>NUCLEOTIDE SEQUENCE [LARGE SCALE GENOMIC DNA]</scope>
    <source>
        <strain evidence="2 3">PKS22-38</strain>
    </source>
</reference>